<dbReference type="Proteomes" id="UP001066276">
    <property type="component" value="Chromosome 7"/>
</dbReference>
<dbReference type="EMBL" id="JANPWB010000011">
    <property type="protein sequence ID" value="KAJ1131343.1"/>
    <property type="molecule type" value="Genomic_DNA"/>
</dbReference>
<feature type="region of interest" description="Disordered" evidence="1">
    <location>
        <begin position="22"/>
        <end position="72"/>
    </location>
</feature>
<name>A0AAV7PXW3_PLEWA</name>
<feature type="compositionally biased region" description="Low complexity" evidence="1">
    <location>
        <begin position="48"/>
        <end position="58"/>
    </location>
</feature>
<keyword evidence="2" id="KW-0732">Signal</keyword>
<evidence type="ECO:0000256" key="1">
    <source>
        <dbReference type="SAM" id="MobiDB-lite"/>
    </source>
</evidence>
<proteinExistence type="predicted"/>
<feature type="signal peptide" evidence="2">
    <location>
        <begin position="1"/>
        <end position="21"/>
    </location>
</feature>
<feature type="chain" id="PRO_5043552237" description="Secreted protein" evidence="2">
    <location>
        <begin position="22"/>
        <end position="95"/>
    </location>
</feature>
<reference evidence="3" key="1">
    <citation type="journal article" date="2022" name="bioRxiv">
        <title>Sequencing and chromosome-scale assembly of the giantPleurodeles waltlgenome.</title>
        <authorList>
            <person name="Brown T."/>
            <person name="Elewa A."/>
            <person name="Iarovenko S."/>
            <person name="Subramanian E."/>
            <person name="Araus A.J."/>
            <person name="Petzold A."/>
            <person name="Susuki M."/>
            <person name="Suzuki K.-i.T."/>
            <person name="Hayashi T."/>
            <person name="Toyoda A."/>
            <person name="Oliveira C."/>
            <person name="Osipova E."/>
            <person name="Leigh N.D."/>
            <person name="Simon A."/>
            <person name="Yun M.H."/>
        </authorList>
    </citation>
    <scope>NUCLEOTIDE SEQUENCE</scope>
    <source>
        <strain evidence="3">20211129_DDA</strain>
        <tissue evidence="3">Liver</tissue>
    </source>
</reference>
<evidence type="ECO:0000313" key="3">
    <source>
        <dbReference type="EMBL" id="KAJ1131343.1"/>
    </source>
</evidence>
<organism evidence="3 4">
    <name type="scientific">Pleurodeles waltl</name>
    <name type="common">Iberian ribbed newt</name>
    <dbReference type="NCBI Taxonomy" id="8319"/>
    <lineage>
        <taxon>Eukaryota</taxon>
        <taxon>Metazoa</taxon>
        <taxon>Chordata</taxon>
        <taxon>Craniata</taxon>
        <taxon>Vertebrata</taxon>
        <taxon>Euteleostomi</taxon>
        <taxon>Amphibia</taxon>
        <taxon>Batrachia</taxon>
        <taxon>Caudata</taxon>
        <taxon>Salamandroidea</taxon>
        <taxon>Salamandridae</taxon>
        <taxon>Pleurodelinae</taxon>
        <taxon>Pleurodeles</taxon>
    </lineage>
</organism>
<feature type="compositionally biased region" description="Basic and acidic residues" evidence="1">
    <location>
        <begin position="59"/>
        <end position="72"/>
    </location>
</feature>
<evidence type="ECO:0000313" key="4">
    <source>
        <dbReference type="Proteomes" id="UP001066276"/>
    </source>
</evidence>
<gene>
    <name evidence="3" type="ORF">NDU88_009680</name>
</gene>
<sequence length="95" mass="10759">MFRLLGLLTVLNTVIISPARADDRTQNERDCRSWRNNARARRGREGAHGATRPCTGTARETERRETEDGERGMHCRLASAWVAEMLGTSRTVVFE</sequence>
<keyword evidence="4" id="KW-1185">Reference proteome</keyword>
<dbReference type="AlphaFoldDB" id="A0AAV7PXW3"/>
<evidence type="ECO:0000256" key="2">
    <source>
        <dbReference type="SAM" id="SignalP"/>
    </source>
</evidence>
<protein>
    <recommendedName>
        <fullName evidence="5">Secreted protein</fullName>
    </recommendedName>
</protein>
<evidence type="ECO:0008006" key="5">
    <source>
        <dbReference type="Google" id="ProtNLM"/>
    </source>
</evidence>
<feature type="compositionally biased region" description="Basic and acidic residues" evidence="1">
    <location>
        <begin position="22"/>
        <end position="33"/>
    </location>
</feature>
<comment type="caution">
    <text evidence="3">The sequence shown here is derived from an EMBL/GenBank/DDBJ whole genome shotgun (WGS) entry which is preliminary data.</text>
</comment>
<accession>A0AAV7PXW3</accession>